<dbReference type="GO" id="GO:0043709">
    <property type="term" value="P:cell adhesion involved in single-species biofilm formation"/>
    <property type="evidence" value="ECO:0007669"/>
    <property type="project" value="TreeGrafter"/>
</dbReference>
<name>A0A3S4I9J4_CITKO</name>
<evidence type="ECO:0000256" key="1">
    <source>
        <dbReference type="ARBA" id="ARBA00004561"/>
    </source>
</evidence>
<dbReference type="EMBL" id="LR134204">
    <property type="protein sequence ID" value="VEB89010.1"/>
    <property type="molecule type" value="Genomic_DNA"/>
</dbReference>
<dbReference type="SUPFAM" id="SSF49401">
    <property type="entry name" value="Bacterial adhesins"/>
    <property type="match status" value="1"/>
</dbReference>
<organism evidence="7 8">
    <name type="scientific">Citrobacter koseri</name>
    <name type="common">Citrobacter diversus</name>
    <dbReference type="NCBI Taxonomy" id="545"/>
    <lineage>
        <taxon>Bacteria</taxon>
        <taxon>Pseudomonadati</taxon>
        <taxon>Pseudomonadota</taxon>
        <taxon>Gammaproteobacteria</taxon>
        <taxon>Enterobacterales</taxon>
        <taxon>Enterobacteriaceae</taxon>
        <taxon>Citrobacter</taxon>
    </lineage>
</organism>
<comment type="similarity">
    <text evidence="2">Belongs to the fimbrial protein family.</text>
</comment>
<dbReference type="InterPro" id="IPR050263">
    <property type="entry name" value="Bact_Fimbrial_Adh_Pro"/>
</dbReference>
<evidence type="ECO:0000259" key="6">
    <source>
        <dbReference type="Pfam" id="PF00419"/>
    </source>
</evidence>
<protein>
    <submittedName>
        <fullName evidence="7">Long polar fimbrial protein LpfE</fullName>
    </submittedName>
</protein>
<evidence type="ECO:0000256" key="4">
    <source>
        <dbReference type="ARBA" id="ARBA00023263"/>
    </source>
</evidence>
<dbReference type="AlphaFoldDB" id="A0A3S4I9J4"/>
<feature type="domain" description="Fimbrial-type adhesion" evidence="6">
    <location>
        <begin position="43"/>
        <end position="177"/>
    </location>
</feature>
<dbReference type="PANTHER" id="PTHR33420">
    <property type="entry name" value="FIMBRIAL SUBUNIT ELFA-RELATED"/>
    <property type="match status" value="1"/>
</dbReference>
<accession>A0A3S4I9J4</accession>
<dbReference type="Pfam" id="PF00419">
    <property type="entry name" value="Fimbrial"/>
    <property type="match status" value="1"/>
</dbReference>
<evidence type="ECO:0000313" key="7">
    <source>
        <dbReference type="EMBL" id="VEB89010.1"/>
    </source>
</evidence>
<keyword evidence="4" id="KW-0281">Fimbrium</keyword>
<dbReference type="InterPro" id="IPR008966">
    <property type="entry name" value="Adhesion_dom_sf"/>
</dbReference>
<proteinExistence type="inferred from homology"/>
<dbReference type="PANTHER" id="PTHR33420:SF12">
    <property type="entry name" value="FIMBRIN-LIKE PROTEIN FIMI-RELATED"/>
    <property type="match status" value="1"/>
</dbReference>
<feature type="signal peptide" evidence="5">
    <location>
        <begin position="1"/>
        <end position="27"/>
    </location>
</feature>
<dbReference type="InterPro" id="IPR036937">
    <property type="entry name" value="Adhesion_dom_fimbrial_sf"/>
</dbReference>
<evidence type="ECO:0000256" key="2">
    <source>
        <dbReference type="ARBA" id="ARBA00006671"/>
    </source>
</evidence>
<sequence>MKVRGMFGAFYIIAGMITIMDLSAAVAATTASESIKIVRRWPASTCKFTNEVQTVLFDDIFANSFKRKPIQGLKSFSVGINCGTNVSKVNIVPSGDPDDVDISAFKNIGGASNVALRLMDTNSNILLPDGTSRVSLIPEPVGEETSYTFIAGYVAIKPESVGAGTFTAWVNLTFDYD</sequence>
<evidence type="ECO:0000313" key="8">
    <source>
        <dbReference type="Proteomes" id="UP000270272"/>
    </source>
</evidence>
<dbReference type="Proteomes" id="UP000270272">
    <property type="component" value="Chromosome"/>
</dbReference>
<dbReference type="Gene3D" id="2.60.40.1090">
    <property type="entry name" value="Fimbrial-type adhesion domain"/>
    <property type="match status" value="1"/>
</dbReference>
<feature type="chain" id="PRO_5018528355" evidence="5">
    <location>
        <begin position="28"/>
        <end position="177"/>
    </location>
</feature>
<evidence type="ECO:0000256" key="3">
    <source>
        <dbReference type="ARBA" id="ARBA00022729"/>
    </source>
</evidence>
<keyword evidence="3 5" id="KW-0732">Signal</keyword>
<dbReference type="RefSeq" id="WP_101744072.1">
    <property type="nucleotide sequence ID" value="NZ_CP137208.1"/>
</dbReference>
<comment type="subcellular location">
    <subcellularLocation>
        <location evidence="1">Fimbrium</location>
    </subcellularLocation>
</comment>
<dbReference type="GO" id="GO:0009289">
    <property type="term" value="C:pilus"/>
    <property type="evidence" value="ECO:0007669"/>
    <property type="project" value="UniProtKB-SubCell"/>
</dbReference>
<evidence type="ECO:0000256" key="5">
    <source>
        <dbReference type="SAM" id="SignalP"/>
    </source>
</evidence>
<dbReference type="InterPro" id="IPR000259">
    <property type="entry name" value="Adhesion_dom_fimbrial"/>
</dbReference>
<gene>
    <name evidence="7" type="ORF">NCTC11075_02038</name>
</gene>
<reference evidence="7 8" key="1">
    <citation type="submission" date="2018-12" db="EMBL/GenBank/DDBJ databases">
        <authorList>
            <consortium name="Pathogen Informatics"/>
        </authorList>
    </citation>
    <scope>NUCLEOTIDE SEQUENCE [LARGE SCALE GENOMIC DNA]</scope>
    <source>
        <strain evidence="7 8">NCTC11075</strain>
    </source>
</reference>